<dbReference type="EMBL" id="OV170221">
    <property type="protein sequence ID" value="CAH0713611.1"/>
    <property type="molecule type" value="Genomic_DNA"/>
</dbReference>
<proteinExistence type="inferred from homology"/>
<dbReference type="InterPro" id="IPR031259">
    <property type="entry name" value="ILBP"/>
</dbReference>
<dbReference type="InterPro" id="IPR012674">
    <property type="entry name" value="Calycin"/>
</dbReference>
<protein>
    <submittedName>
        <fullName evidence="2">Uncharacterized protein</fullName>
    </submittedName>
</protein>
<dbReference type="SUPFAM" id="SSF50814">
    <property type="entry name" value="Lipocalins"/>
    <property type="match status" value="1"/>
</dbReference>
<dbReference type="OrthoDB" id="354351at2759"/>
<dbReference type="Proteomes" id="UP000838878">
    <property type="component" value="Chromosome 1"/>
</dbReference>
<dbReference type="AlphaFoldDB" id="A0A8J9Y4R9"/>
<reference evidence="2" key="1">
    <citation type="submission" date="2021-12" db="EMBL/GenBank/DDBJ databases">
        <authorList>
            <person name="Martin H S."/>
        </authorList>
    </citation>
    <scope>NUCLEOTIDE SEQUENCE</scope>
</reference>
<dbReference type="Gene3D" id="2.40.128.20">
    <property type="match status" value="1"/>
</dbReference>
<feature type="non-terminal residue" evidence="2">
    <location>
        <position position="135"/>
    </location>
</feature>
<sequence length="135" mass="15205">MAGFGKEFILDKDENFDEFVASLGLSGERAERVRKNKSIQKLVKIGDDEYAFVYRSDSGTKEIKFKNGVEFDEQVAEGVFAKSIFTVDGNVVIQQLKFEDGKTLTYKSEFTKDSLVVTITSSSWDGSAKRYYVPV</sequence>
<evidence type="ECO:0000256" key="1">
    <source>
        <dbReference type="ARBA" id="ARBA00008390"/>
    </source>
</evidence>
<gene>
    <name evidence="2" type="ORF">BINO364_LOCUS755</name>
</gene>
<keyword evidence="3" id="KW-1185">Reference proteome</keyword>
<comment type="similarity">
    <text evidence="1">Belongs to the calycin superfamily. Fatty-acid binding protein (FABP) family.</text>
</comment>
<organism evidence="2 3">
    <name type="scientific">Brenthis ino</name>
    <name type="common">lesser marbled fritillary</name>
    <dbReference type="NCBI Taxonomy" id="405034"/>
    <lineage>
        <taxon>Eukaryota</taxon>
        <taxon>Metazoa</taxon>
        <taxon>Ecdysozoa</taxon>
        <taxon>Arthropoda</taxon>
        <taxon>Hexapoda</taxon>
        <taxon>Insecta</taxon>
        <taxon>Pterygota</taxon>
        <taxon>Neoptera</taxon>
        <taxon>Endopterygota</taxon>
        <taxon>Lepidoptera</taxon>
        <taxon>Glossata</taxon>
        <taxon>Ditrysia</taxon>
        <taxon>Papilionoidea</taxon>
        <taxon>Nymphalidae</taxon>
        <taxon>Heliconiinae</taxon>
        <taxon>Argynnini</taxon>
        <taxon>Brenthis</taxon>
    </lineage>
</organism>
<evidence type="ECO:0000313" key="2">
    <source>
        <dbReference type="EMBL" id="CAH0713611.1"/>
    </source>
</evidence>
<evidence type="ECO:0000313" key="3">
    <source>
        <dbReference type="Proteomes" id="UP000838878"/>
    </source>
</evidence>
<name>A0A8J9Y4R9_9NEOP</name>
<dbReference type="PANTHER" id="PTHR11955">
    <property type="entry name" value="FATTY ACID BINDING PROTEIN"/>
    <property type="match status" value="1"/>
</dbReference>
<dbReference type="GO" id="GO:0008289">
    <property type="term" value="F:lipid binding"/>
    <property type="evidence" value="ECO:0007669"/>
    <property type="project" value="InterPro"/>
</dbReference>
<accession>A0A8J9Y4R9</accession>